<name>A0A1F6M9I3_9BACT</name>
<dbReference type="AlphaFoldDB" id="A0A1F6M9I3"/>
<dbReference type="InterPro" id="IPR009577">
    <property type="entry name" value="Sm_multidrug_ex"/>
</dbReference>
<dbReference type="Proteomes" id="UP000176413">
    <property type="component" value="Unassembled WGS sequence"/>
</dbReference>
<proteinExistence type="predicted"/>
<accession>A0A1F6M9I3</accession>
<keyword evidence="1" id="KW-0812">Transmembrane</keyword>
<evidence type="ECO:0000313" key="2">
    <source>
        <dbReference type="EMBL" id="OGH68312.1"/>
    </source>
</evidence>
<keyword evidence="1" id="KW-1133">Transmembrane helix</keyword>
<reference evidence="2 3" key="1">
    <citation type="journal article" date="2016" name="Nat. Commun.">
        <title>Thousands of microbial genomes shed light on interconnected biogeochemical processes in an aquifer system.</title>
        <authorList>
            <person name="Anantharaman K."/>
            <person name="Brown C.T."/>
            <person name="Hug L.A."/>
            <person name="Sharon I."/>
            <person name="Castelle C.J."/>
            <person name="Probst A.J."/>
            <person name="Thomas B.C."/>
            <person name="Singh A."/>
            <person name="Wilkins M.J."/>
            <person name="Karaoz U."/>
            <person name="Brodie E.L."/>
            <person name="Williams K.H."/>
            <person name="Hubbard S.S."/>
            <person name="Banfield J.F."/>
        </authorList>
    </citation>
    <scope>NUCLEOTIDE SEQUENCE [LARGE SCALE GENOMIC DNA]</scope>
</reference>
<feature type="transmembrane region" description="Helical" evidence="1">
    <location>
        <begin position="6"/>
        <end position="27"/>
    </location>
</feature>
<dbReference type="Pfam" id="PF06695">
    <property type="entry name" value="Sm_multidrug_ex"/>
    <property type="match status" value="1"/>
</dbReference>
<evidence type="ECO:0000313" key="3">
    <source>
        <dbReference type="Proteomes" id="UP000176413"/>
    </source>
</evidence>
<protein>
    <recommendedName>
        <fullName evidence="4">Ligand-binding protein SH3</fullName>
    </recommendedName>
</protein>
<feature type="transmembrane region" description="Helical" evidence="1">
    <location>
        <begin position="47"/>
        <end position="66"/>
    </location>
</feature>
<feature type="transmembrane region" description="Helical" evidence="1">
    <location>
        <begin position="104"/>
        <end position="128"/>
    </location>
</feature>
<dbReference type="PANTHER" id="PTHR36007:SF2">
    <property type="entry name" value="TRANSPORT PROTEIN-RELATED"/>
    <property type="match status" value="1"/>
</dbReference>
<sequence length="163" mass="17777">MLNSIAQAFSAFPHEVAVFLVAMTPVLEQRAGIPLAILIYKMPIWKAYWLVMAGNIGPVLLLLYFADSFHVWVSKNSGTFFGRTWLKKLKSAQDAFARYEKYGLIGLALFVASPIPGSGIFTGAMIAFLMGIPFKRSCPYLVGAVLGSGLVTLLVVVGIDKIF</sequence>
<feature type="transmembrane region" description="Helical" evidence="1">
    <location>
        <begin position="140"/>
        <end position="159"/>
    </location>
</feature>
<organism evidence="2 3">
    <name type="scientific">Candidatus Magasanikbacteria bacterium RIFCSPHIGHO2_02_FULL_45_10</name>
    <dbReference type="NCBI Taxonomy" id="1798679"/>
    <lineage>
        <taxon>Bacteria</taxon>
        <taxon>Candidatus Magasanikiibacteriota</taxon>
    </lineage>
</organism>
<dbReference type="EMBL" id="MFQA01000048">
    <property type="protein sequence ID" value="OGH68312.1"/>
    <property type="molecule type" value="Genomic_DNA"/>
</dbReference>
<gene>
    <name evidence="2" type="ORF">A3D53_01335</name>
</gene>
<comment type="caution">
    <text evidence="2">The sequence shown here is derived from an EMBL/GenBank/DDBJ whole genome shotgun (WGS) entry which is preliminary data.</text>
</comment>
<dbReference type="PANTHER" id="PTHR36007">
    <property type="entry name" value="TRANSPORT PROTEIN-RELATED"/>
    <property type="match status" value="1"/>
</dbReference>
<keyword evidence="1" id="KW-0472">Membrane</keyword>
<evidence type="ECO:0000256" key="1">
    <source>
        <dbReference type="SAM" id="Phobius"/>
    </source>
</evidence>
<evidence type="ECO:0008006" key="4">
    <source>
        <dbReference type="Google" id="ProtNLM"/>
    </source>
</evidence>